<evidence type="ECO:0000313" key="2">
    <source>
        <dbReference type="WBParaSite" id="JU765_v2.g19357.t1"/>
    </source>
</evidence>
<dbReference type="Proteomes" id="UP000887576">
    <property type="component" value="Unplaced"/>
</dbReference>
<organism evidence="1 2">
    <name type="scientific">Panagrolaimus sp. JU765</name>
    <dbReference type="NCBI Taxonomy" id="591449"/>
    <lineage>
        <taxon>Eukaryota</taxon>
        <taxon>Metazoa</taxon>
        <taxon>Ecdysozoa</taxon>
        <taxon>Nematoda</taxon>
        <taxon>Chromadorea</taxon>
        <taxon>Rhabditida</taxon>
        <taxon>Tylenchina</taxon>
        <taxon>Panagrolaimomorpha</taxon>
        <taxon>Panagrolaimoidea</taxon>
        <taxon>Panagrolaimidae</taxon>
        <taxon>Panagrolaimus</taxon>
    </lineage>
</organism>
<accession>A0AC34QTQ0</accession>
<protein>
    <submittedName>
        <fullName evidence="2">LRAT domain-containing protein</fullName>
    </submittedName>
</protein>
<sequence length="295" mass="34645">MKLLEFEVQEKLVPEIFRERVDQILKCEFMGEEVDRIWGKTNFGQHFVFVISKVALYAVRWIVDEEYWNFRAIHHENVDSDYVYENRWFITLKKAKTYISNRLKDVSEDNFGGQLRYRLRMAPQDILQNPDKYLRRGTHLQRYLKGDLFRSIGFGSHEGIYLGNGKVAHMSTEKHATLSTISKARPRIDTVEKFLDDPNDELRIVDHCFRERDPMTIVGNARSLVGDFYYIESYPPVYNIFRNNCQHFATFCVNGRAMITELKQIINNVATPKAIITLLKALQVGVNKVRHNEDD</sequence>
<dbReference type="WBParaSite" id="JU765_v2.g19357.t1">
    <property type="protein sequence ID" value="JU765_v2.g19357.t1"/>
    <property type="gene ID" value="JU765_v2.g19357"/>
</dbReference>
<proteinExistence type="predicted"/>
<reference evidence="2" key="1">
    <citation type="submission" date="2022-11" db="UniProtKB">
        <authorList>
            <consortium name="WormBaseParasite"/>
        </authorList>
    </citation>
    <scope>IDENTIFICATION</scope>
</reference>
<name>A0AC34QTQ0_9BILA</name>
<evidence type="ECO:0000313" key="1">
    <source>
        <dbReference type="Proteomes" id="UP000887576"/>
    </source>
</evidence>